<sequence>MEEAAARGGEEAAASVRWTTSWAARHGWRQLGCLPRGGRTAHALDCGRDGPKIGRAPAPPAKLARCHG</sequence>
<reference evidence="1" key="2">
    <citation type="submission" date="2015-06" db="UniProtKB">
        <authorList>
            <consortium name="EnsemblPlants"/>
        </authorList>
    </citation>
    <scope>IDENTIFICATION</scope>
</reference>
<dbReference type="EnsemblPlants" id="ORUFI06G28100.1">
    <property type="protein sequence ID" value="ORUFI06G28100.1"/>
    <property type="gene ID" value="ORUFI06G28100"/>
</dbReference>
<evidence type="ECO:0000313" key="1">
    <source>
        <dbReference type="EnsemblPlants" id="ORUFI06G28100.1"/>
    </source>
</evidence>
<dbReference type="HOGENOM" id="CLU_2798468_0_0_1"/>
<keyword evidence="2" id="KW-1185">Reference proteome</keyword>
<evidence type="ECO:0000313" key="2">
    <source>
        <dbReference type="Proteomes" id="UP000008022"/>
    </source>
</evidence>
<reference evidence="2" key="1">
    <citation type="submission" date="2013-06" db="EMBL/GenBank/DDBJ databases">
        <authorList>
            <person name="Zhao Q."/>
        </authorList>
    </citation>
    <scope>NUCLEOTIDE SEQUENCE</scope>
    <source>
        <strain evidence="2">cv. W1943</strain>
    </source>
</reference>
<name>A0A0E0Q255_ORYRU</name>
<dbReference type="Proteomes" id="UP000008022">
    <property type="component" value="Unassembled WGS sequence"/>
</dbReference>
<dbReference type="AlphaFoldDB" id="A0A0E0Q255"/>
<protein>
    <submittedName>
        <fullName evidence="1">Uncharacterized protein</fullName>
    </submittedName>
</protein>
<accession>A0A0E0Q255</accession>
<proteinExistence type="predicted"/>
<organism evidence="1 2">
    <name type="scientific">Oryza rufipogon</name>
    <name type="common">Brownbeard rice</name>
    <name type="synonym">Asian wild rice</name>
    <dbReference type="NCBI Taxonomy" id="4529"/>
    <lineage>
        <taxon>Eukaryota</taxon>
        <taxon>Viridiplantae</taxon>
        <taxon>Streptophyta</taxon>
        <taxon>Embryophyta</taxon>
        <taxon>Tracheophyta</taxon>
        <taxon>Spermatophyta</taxon>
        <taxon>Magnoliopsida</taxon>
        <taxon>Liliopsida</taxon>
        <taxon>Poales</taxon>
        <taxon>Poaceae</taxon>
        <taxon>BOP clade</taxon>
        <taxon>Oryzoideae</taxon>
        <taxon>Oryzeae</taxon>
        <taxon>Oryzinae</taxon>
        <taxon>Oryza</taxon>
    </lineage>
</organism>
<dbReference type="Gramene" id="ORUFI06G28100.1">
    <property type="protein sequence ID" value="ORUFI06G28100.1"/>
    <property type="gene ID" value="ORUFI06G28100"/>
</dbReference>